<dbReference type="AlphaFoldDB" id="A0A9E4N5X7"/>
<dbReference type="Proteomes" id="UP000886667">
    <property type="component" value="Unassembled WGS sequence"/>
</dbReference>
<gene>
    <name evidence="1" type="ORF">JAZ07_16905</name>
</gene>
<name>A0A9E4N5X7_9GAMM</name>
<evidence type="ECO:0000313" key="1">
    <source>
        <dbReference type="EMBL" id="MCG7948025.1"/>
    </source>
</evidence>
<accession>A0A9E4N5X7</accession>
<protein>
    <submittedName>
        <fullName evidence="1">Uncharacterized protein</fullName>
    </submittedName>
</protein>
<comment type="caution">
    <text evidence="1">The sequence shown here is derived from an EMBL/GenBank/DDBJ whole genome shotgun (WGS) entry which is preliminary data.</text>
</comment>
<reference evidence="1" key="1">
    <citation type="journal article" date="2021" name="Proc. Natl. Acad. Sci. U.S.A.">
        <title>Global biogeography of chemosynthetic symbionts reveals both localized and globally distributed symbiont groups. .</title>
        <authorList>
            <person name="Osvatic J.T."/>
            <person name="Wilkins L.G.E."/>
            <person name="Leibrecht L."/>
            <person name="Leray M."/>
            <person name="Zauner S."/>
            <person name="Polzin J."/>
            <person name="Camacho Y."/>
            <person name="Gros O."/>
            <person name="van Gils J.A."/>
            <person name="Eisen J.A."/>
            <person name="Petersen J.M."/>
            <person name="Yuen B."/>
        </authorList>
    </citation>
    <scope>NUCLEOTIDE SEQUENCE</scope>
    <source>
        <strain evidence="1">MAGclacostrist064TRANS</strain>
    </source>
</reference>
<sequence length="183" mass="19604">MLNAQTADMPGGVSATYSALMANMPQSYHRALSGMSRTMAGSITNAYAQMSAGKANAALMRMDASSFRESAKKSRAVGKFEESRSRRNTAKAQGETKAAIAASGFATDKGSAVDAAADIAQMGELDALVIRHNYESQAIGLENQARSSEIMANHTRRQANINTFMTLADGATMVASQWYQYRE</sequence>
<proteinExistence type="predicted"/>
<dbReference type="EMBL" id="JAEPCM010000606">
    <property type="protein sequence ID" value="MCG7948025.1"/>
    <property type="molecule type" value="Genomic_DNA"/>
</dbReference>
<evidence type="ECO:0000313" key="2">
    <source>
        <dbReference type="Proteomes" id="UP000886667"/>
    </source>
</evidence>
<organism evidence="1 2">
    <name type="scientific">Candidatus Thiodiazotropha taylori</name>
    <dbReference type="NCBI Taxonomy" id="2792791"/>
    <lineage>
        <taxon>Bacteria</taxon>
        <taxon>Pseudomonadati</taxon>
        <taxon>Pseudomonadota</taxon>
        <taxon>Gammaproteobacteria</taxon>
        <taxon>Chromatiales</taxon>
        <taxon>Sedimenticolaceae</taxon>
        <taxon>Candidatus Thiodiazotropha</taxon>
    </lineage>
</organism>